<comment type="caution">
    <text evidence="1">The sequence shown here is derived from an EMBL/GenBank/DDBJ whole genome shotgun (WGS) entry which is preliminary data.</text>
</comment>
<dbReference type="AlphaFoldDB" id="A0A1C0B548"/>
<dbReference type="GO" id="GO:0003677">
    <property type="term" value="F:DNA binding"/>
    <property type="evidence" value="ECO:0007669"/>
    <property type="project" value="UniProtKB-KW"/>
</dbReference>
<evidence type="ECO:0000313" key="4">
    <source>
        <dbReference type="Proteomes" id="UP000308001"/>
    </source>
</evidence>
<gene>
    <name evidence="1" type="ORF">AAX29_01923</name>
    <name evidence="2" type="ORF">FE246_00210</name>
</gene>
<evidence type="ECO:0000313" key="2">
    <source>
        <dbReference type="EMBL" id="TLS72944.1"/>
    </source>
</evidence>
<dbReference type="EMBL" id="LCUJ01000010">
    <property type="protein sequence ID" value="OCL97563.1"/>
    <property type="molecule type" value="Genomic_DNA"/>
</dbReference>
<dbReference type="SUPFAM" id="SSF46955">
    <property type="entry name" value="Putative DNA-binding domain"/>
    <property type="match status" value="1"/>
</dbReference>
<reference evidence="2 4" key="3">
    <citation type="submission" date="2019-05" db="EMBL/GenBank/DDBJ databases">
        <title>Arcobacter cibarius and Arcobacter thereius providing challenges in identification an antibiotic susceptibility and Quinolone resistance.</title>
        <authorList>
            <person name="Busch A."/>
            <person name="Hanel I."/>
            <person name="Hotzel H."/>
            <person name="Tomaso H."/>
        </authorList>
    </citation>
    <scope>NUCLEOTIDE SEQUENCE [LARGE SCALE GENOMIC DNA]</scope>
    <source>
        <strain evidence="2 4">17CS1191_2</strain>
    </source>
</reference>
<dbReference type="Proteomes" id="UP000308001">
    <property type="component" value="Unassembled WGS sequence"/>
</dbReference>
<evidence type="ECO:0000313" key="1">
    <source>
        <dbReference type="EMBL" id="OCL97563.1"/>
    </source>
</evidence>
<dbReference type="EMBL" id="VBUF01000001">
    <property type="protein sequence ID" value="TLS72944.1"/>
    <property type="molecule type" value="Genomic_DNA"/>
</dbReference>
<proteinExistence type="predicted"/>
<protein>
    <submittedName>
        <fullName evidence="2">DNA-binding protein</fullName>
    </submittedName>
</protein>
<dbReference type="Proteomes" id="UP000093281">
    <property type="component" value="Unassembled WGS sequence"/>
</dbReference>
<keyword evidence="2" id="KW-0238">DNA-binding</keyword>
<reference evidence="3" key="2">
    <citation type="submission" date="2015-05" db="EMBL/GenBank/DDBJ databases">
        <authorList>
            <person name="Rovetto F."/>
            <person name="Cocolin L."/>
            <person name="Illeghems K."/>
            <person name="Van Nieuwerburgh F."/>
            <person name="Houf K."/>
        </authorList>
    </citation>
    <scope>NUCLEOTIDE SEQUENCE [LARGE SCALE GENOMIC DNA]</scope>
    <source>
        <strain evidence="3">DU22</strain>
    </source>
</reference>
<sequence>MKELEKQTPKYMRAKDLAKHLGIGLSTVWLFAKQGRITPKKITPKITVFNIEEAEKSLLVDRK</sequence>
<evidence type="ECO:0000313" key="3">
    <source>
        <dbReference type="Proteomes" id="UP000093281"/>
    </source>
</evidence>
<dbReference type="OrthoDB" id="5349268at2"/>
<organism evidence="1 3">
    <name type="scientific">Aliarcobacter thereius</name>
    <dbReference type="NCBI Taxonomy" id="544718"/>
    <lineage>
        <taxon>Bacteria</taxon>
        <taxon>Pseudomonadati</taxon>
        <taxon>Campylobacterota</taxon>
        <taxon>Epsilonproteobacteria</taxon>
        <taxon>Campylobacterales</taxon>
        <taxon>Arcobacteraceae</taxon>
        <taxon>Aliarcobacter</taxon>
    </lineage>
</organism>
<dbReference type="InterPro" id="IPR009061">
    <property type="entry name" value="DNA-bd_dom_put_sf"/>
</dbReference>
<name>A0A1C0B548_9BACT</name>
<accession>A0A1C0B548</accession>
<dbReference type="RefSeq" id="WP_066187557.1">
    <property type="nucleotide sequence ID" value="NZ_LCUJ01000010.1"/>
</dbReference>
<reference evidence="1" key="1">
    <citation type="submission" date="2015-05" db="EMBL/GenBank/DDBJ databases">
        <authorList>
            <person name="Wang D.B."/>
            <person name="Wang M."/>
        </authorList>
    </citation>
    <scope>NUCLEOTIDE SEQUENCE [LARGE SCALE GENOMIC DNA]</scope>
    <source>
        <strain evidence="1">DU22</strain>
    </source>
</reference>